<dbReference type="SUPFAM" id="SSF55729">
    <property type="entry name" value="Acyl-CoA N-acyltransferases (Nat)"/>
    <property type="match status" value="1"/>
</dbReference>
<evidence type="ECO:0000313" key="2">
    <source>
        <dbReference type="Proteomes" id="UP000191055"/>
    </source>
</evidence>
<dbReference type="InterPro" id="IPR016181">
    <property type="entry name" value="Acyl_CoA_acyltransferase"/>
</dbReference>
<accession>A0A1T5AH54</accession>
<name>A0A1T5AH54_9BACT</name>
<gene>
    <name evidence="1" type="ORF">SAMN03080601_00265</name>
</gene>
<proteinExistence type="predicted"/>
<dbReference type="Gene3D" id="3.40.630.30">
    <property type="match status" value="1"/>
</dbReference>
<dbReference type="Proteomes" id="UP000191055">
    <property type="component" value="Unassembled WGS sequence"/>
</dbReference>
<evidence type="ECO:0000313" key="1">
    <source>
        <dbReference type="EMBL" id="SKB34318.1"/>
    </source>
</evidence>
<dbReference type="CDD" id="cd04301">
    <property type="entry name" value="NAT_SF"/>
    <property type="match status" value="1"/>
</dbReference>
<sequence>MPINNISIKLFTHTEEEILKALEMLNEEFGNDFYTKDDIYTYSKNRSKKFMISAFQNGMMIGTMLIRMITLSDKDQLIDRIAKNGLKTPSLPTAMLQAEVVDQKFRNMGVGRTLFCKALEEIKAMNPNSIIGTAWQIEENPIHHIFRTEGFHSLGIIKNHWLQESISKQFKCPICGNPCYCNAILYSKEL</sequence>
<evidence type="ECO:0008006" key="3">
    <source>
        <dbReference type="Google" id="ProtNLM"/>
    </source>
</evidence>
<dbReference type="OrthoDB" id="5365947at2"/>
<protein>
    <recommendedName>
        <fullName evidence="3">Acetyltransferase (GNAT) family protein</fullName>
    </recommendedName>
</protein>
<organism evidence="1 2">
    <name type="scientific">Alkalitalea saponilacus</name>
    <dbReference type="NCBI Taxonomy" id="889453"/>
    <lineage>
        <taxon>Bacteria</taxon>
        <taxon>Pseudomonadati</taxon>
        <taxon>Bacteroidota</taxon>
        <taxon>Bacteroidia</taxon>
        <taxon>Marinilabiliales</taxon>
        <taxon>Marinilabiliaceae</taxon>
        <taxon>Alkalitalea</taxon>
    </lineage>
</organism>
<dbReference type="EMBL" id="FUYV01000001">
    <property type="protein sequence ID" value="SKB34318.1"/>
    <property type="molecule type" value="Genomic_DNA"/>
</dbReference>
<keyword evidence="2" id="KW-1185">Reference proteome</keyword>
<reference evidence="1 2" key="1">
    <citation type="submission" date="2017-02" db="EMBL/GenBank/DDBJ databases">
        <authorList>
            <person name="Peterson S.W."/>
        </authorList>
    </citation>
    <scope>NUCLEOTIDE SEQUENCE [LARGE SCALE GENOMIC DNA]</scope>
    <source>
        <strain evidence="1 2">DSM 24412</strain>
    </source>
</reference>
<dbReference type="KEGG" id="asx:CDL62_05865"/>
<dbReference type="AlphaFoldDB" id="A0A1T5AH54"/>
<dbReference type="RefSeq" id="WP_079556043.1">
    <property type="nucleotide sequence ID" value="NZ_CP021904.1"/>
</dbReference>